<comment type="caution">
    <text evidence="1">The sequence shown here is derived from an EMBL/GenBank/DDBJ whole genome shotgun (WGS) entry which is preliminary data.</text>
</comment>
<accession>A0A1R2ARW3</accession>
<evidence type="ECO:0000313" key="1">
    <source>
        <dbReference type="EMBL" id="OMJ67232.1"/>
    </source>
</evidence>
<keyword evidence="2" id="KW-1185">Reference proteome</keyword>
<sequence length="77" mass="9470">MDRIMKEKRNMVVNKLKFRELFSVRNWKEPYRRFSLAAEIVEKDYRRDITGHLKWKEGSEKCDRHGCLLSENHLYCH</sequence>
<evidence type="ECO:0000313" key="2">
    <source>
        <dbReference type="Proteomes" id="UP000187209"/>
    </source>
</evidence>
<protein>
    <submittedName>
        <fullName evidence="1">Uncharacterized protein</fullName>
    </submittedName>
</protein>
<reference evidence="1 2" key="1">
    <citation type="submission" date="2016-11" db="EMBL/GenBank/DDBJ databases">
        <title>The macronuclear genome of Stentor coeruleus: a giant cell with tiny introns.</title>
        <authorList>
            <person name="Slabodnick M."/>
            <person name="Ruby J.G."/>
            <person name="Reiff S.B."/>
            <person name="Swart E.C."/>
            <person name="Gosai S."/>
            <person name="Prabakaran S."/>
            <person name="Witkowska E."/>
            <person name="Larue G.E."/>
            <person name="Fisher S."/>
            <person name="Freeman R.M."/>
            <person name="Gunawardena J."/>
            <person name="Chu W."/>
            <person name="Stover N.A."/>
            <person name="Gregory B.D."/>
            <person name="Nowacki M."/>
            <person name="Derisi J."/>
            <person name="Roy S.W."/>
            <person name="Marshall W.F."/>
            <person name="Sood P."/>
        </authorList>
    </citation>
    <scope>NUCLEOTIDE SEQUENCE [LARGE SCALE GENOMIC DNA]</scope>
    <source>
        <strain evidence="1">WM001</strain>
    </source>
</reference>
<proteinExistence type="predicted"/>
<name>A0A1R2ARW3_9CILI</name>
<organism evidence="1 2">
    <name type="scientific">Stentor coeruleus</name>
    <dbReference type="NCBI Taxonomy" id="5963"/>
    <lineage>
        <taxon>Eukaryota</taxon>
        <taxon>Sar</taxon>
        <taxon>Alveolata</taxon>
        <taxon>Ciliophora</taxon>
        <taxon>Postciliodesmatophora</taxon>
        <taxon>Heterotrichea</taxon>
        <taxon>Heterotrichida</taxon>
        <taxon>Stentoridae</taxon>
        <taxon>Stentor</taxon>
    </lineage>
</organism>
<gene>
    <name evidence="1" type="ORF">SteCoe_35664</name>
</gene>
<dbReference type="EMBL" id="MPUH01001540">
    <property type="protein sequence ID" value="OMJ67232.1"/>
    <property type="molecule type" value="Genomic_DNA"/>
</dbReference>
<dbReference type="Proteomes" id="UP000187209">
    <property type="component" value="Unassembled WGS sequence"/>
</dbReference>
<dbReference type="AlphaFoldDB" id="A0A1R2ARW3"/>